<evidence type="ECO:0000313" key="3">
    <source>
        <dbReference type="Proteomes" id="UP001283341"/>
    </source>
</evidence>
<keyword evidence="1" id="KW-0472">Membrane</keyword>
<reference evidence="2" key="1">
    <citation type="journal article" date="2023" name="Mol. Phylogenet. Evol.">
        <title>Genome-scale phylogeny and comparative genomics of the fungal order Sordariales.</title>
        <authorList>
            <person name="Hensen N."/>
            <person name="Bonometti L."/>
            <person name="Westerberg I."/>
            <person name="Brannstrom I.O."/>
            <person name="Guillou S."/>
            <person name="Cros-Aarteil S."/>
            <person name="Calhoun S."/>
            <person name="Haridas S."/>
            <person name="Kuo A."/>
            <person name="Mondo S."/>
            <person name="Pangilinan J."/>
            <person name="Riley R."/>
            <person name="LaButti K."/>
            <person name="Andreopoulos B."/>
            <person name="Lipzen A."/>
            <person name="Chen C."/>
            <person name="Yan M."/>
            <person name="Daum C."/>
            <person name="Ng V."/>
            <person name="Clum A."/>
            <person name="Steindorff A."/>
            <person name="Ohm R.A."/>
            <person name="Martin F."/>
            <person name="Silar P."/>
            <person name="Natvig D.O."/>
            <person name="Lalanne C."/>
            <person name="Gautier V."/>
            <person name="Ament-Velasquez S.L."/>
            <person name="Kruys A."/>
            <person name="Hutchinson M.I."/>
            <person name="Powell A.J."/>
            <person name="Barry K."/>
            <person name="Miller A.N."/>
            <person name="Grigoriev I.V."/>
            <person name="Debuchy R."/>
            <person name="Gladieux P."/>
            <person name="Hiltunen Thoren M."/>
            <person name="Johannesson H."/>
        </authorList>
    </citation>
    <scope>NUCLEOTIDE SEQUENCE</scope>
    <source>
        <strain evidence="2">CBS 118394</strain>
    </source>
</reference>
<dbReference type="AlphaFoldDB" id="A0AAE0I4F7"/>
<gene>
    <name evidence="2" type="ORF">B0H66DRAFT_591126</name>
</gene>
<evidence type="ECO:0000313" key="2">
    <source>
        <dbReference type="EMBL" id="KAK3318413.1"/>
    </source>
</evidence>
<organism evidence="2 3">
    <name type="scientific">Apodospora peruviana</name>
    <dbReference type="NCBI Taxonomy" id="516989"/>
    <lineage>
        <taxon>Eukaryota</taxon>
        <taxon>Fungi</taxon>
        <taxon>Dikarya</taxon>
        <taxon>Ascomycota</taxon>
        <taxon>Pezizomycotina</taxon>
        <taxon>Sordariomycetes</taxon>
        <taxon>Sordariomycetidae</taxon>
        <taxon>Sordariales</taxon>
        <taxon>Lasiosphaeriaceae</taxon>
        <taxon>Apodospora</taxon>
    </lineage>
</organism>
<protein>
    <submittedName>
        <fullName evidence="2">Uncharacterized protein</fullName>
    </submittedName>
</protein>
<dbReference type="EMBL" id="JAUEDM010000004">
    <property type="protein sequence ID" value="KAK3318413.1"/>
    <property type="molecule type" value="Genomic_DNA"/>
</dbReference>
<dbReference type="Proteomes" id="UP001283341">
    <property type="component" value="Unassembled WGS sequence"/>
</dbReference>
<keyword evidence="1" id="KW-0812">Transmembrane</keyword>
<keyword evidence="1" id="KW-1133">Transmembrane helix</keyword>
<keyword evidence="3" id="KW-1185">Reference proteome</keyword>
<proteinExistence type="predicted"/>
<reference evidence="2" key="2">
    <citation type="submission" date="2023-06" db="EMBL/GenBank/DDBJ databases">
        <authorList>
            <consortium name="Lawrence Berkeley National Laboratory"/>
            <person name="Haridas S."/>
            <person name="Hensen N."/>
            <person name="Bonometti L."/>
            <person name="Westerberg I."/>
            <person name="Brannstrom I.O."/>
            <person name="Guillou S."/>
            <person name="Cros-Aarteil S."/>
            <person name="Calhoun S."/>
            <person name="Kuo A."/>
            <person name="Mondo S."/>
            <person name="Pangilinan J."/>
            <person name="Riley R."/>
            <person name="Labutti K."/>
            <person name="Andreopoulos B."/>
            <person name="Lipzen A."/>
            <person name="Chen C."/>
            <person name="Yanf M."/>
            <person name="Daum C."/>
            <person name="Ng V."/>
            <person name="Clum A."/>
            <person name="Steindorff A."/>
            <person name="Ohm R."/>
            <person name="Martin F."/>
            <person name="Silar P."/>
            <person name="Natvig D."/>
            <person name="Lalanne C."/>
            <person name="Gautier V."/>
            <person name="Ament-Velasquez S.L."/>
            <person name="Kruys A."/>
            <person name="Hutchinson M.I."/>
            <person name="Powell A.J."/>
            <person name="Barry K."/>
            <person name="Miller A.N."/>
            <person name="Grigoriev I.V."/>
            <person name="Debuchy R."/>
            <person name="Gladieux P."/>
            <person name="Thoren M.H."/>
            <person name="Johannesson H."/>
        </authorList>
    </citation>
    <scope>NUCLEOTIDE SEQUENCE</scope>
    <source>
        <strain evidence="2">CBS 118394</strain>
    </source>
</reference>
<evidence type="ECO:0000256" key="1">
    <source>
        <dbReference type="SAM" id="Phobius"/>
    </source>
</evidence>
<sequence>MVLQLLISRSGDCQPQGRQLVRKWSNRGKTVTGVPVVARDVLPCGLVWPRAGRCICPKRAFLIQVSMQRAAAAISRASVINAVQVKMDSPQVPPLPKPAPHECRLHRTQTSTRFANQKLTKLLQCDSRDTLFLTAPAYELGHDQVVGQARLWPVEREKRPKDDVAVVSFSRARMAPFVLSLGDGRQPGKVALHLEETAQGGYHGPWSIMCRAGGTSNPSLEMVPVPTQAHTASFNTRNVHFFIVFLFGVSQICVGSVIGNLILGCLT</sequence>
<comment type="caution">
    <text evidence="2">The sequence shown here is derived from an EMBL/GenBank/DDBJ whole genome shotgun (WGS) entry which is preliminary data.</text>
</comment>
<name>A0AAE0I4F7_9PEZI</name>
<accession>A0AAE0I4F7</accession>
<feature type="transmembrane region" description="Helical" evidence="1">
    <location>
        <begin position="241"/>
        <end position="263"/>
    </location>
</feature>